<evidence type="ECO:0008006" key="3">
    <source>
        <dbReference type="Google" id="ProtNLM"/>
    </source>
</evidence>
<organism evidence="1 2">
    <name type="scientific">Endozoicomonas elysicola</name>
    <dbReference type="NCBI Taxonomy" id="305900"/>
    <lineage>
        <taxon>Bacteria</taxon>
        <taxon>Pseudomonadati</taxon>
        <taxon>Pseudomonadota</taxon>
        <taxon>Gammaproteobacteria</taxon>
        <taxon>Oceanospirillales</taxon>
        <taxon>Endozoicomonadaceae</taxon>
        <taxon>Endozoicomonas</taxon>
    </lineage>
</organism>
<keyword evidence="2" id="KW-1185">Reference proteome</keyword>
<proteinExistence type="predicted"/>
<evidence type="ECO:0000313" key="1">
    <source>
        <dbReference type="EMBL" id="KEI72031.1"/>
    </source>
</evidence>
<sequence>MHKTKGSGIENVLVVLDEYFWTQYKFQFTPDSTEPSSVFTPPNMKLFYVACSRTIKNLTVVKVVTSDEEKHLLATFPDFEKVVID</sequence>
<dbReference type="Proteomes" id="UP000027997">
    <property type="component" value="Unassembled WGS sequence"/>
</dbReference>
<dbReference type="STRING" id="305900.GV64_16040"/>
<protein>
    <recommendedName>
        <fullName evidence="3">UvrD-like helicase C-terminal domain-containing protein</fullName>
    </recommendedName>
</protein>
<reference evidence="1 2" key="1">
    <citation type="submission" date="2014-06" db="EMBL/GenBank/DDBJ databases">
        <title>Whole Genome Sequences of Three Symbiotic Endozoicomonas Bacteria.</title>
        <authorList>
            <person name="Neave M.J."/>
            <person name="Apprill A."/>
            <person name="Voolstra C.R."/>
        </authorList>
    </citation>
    <scope>NUCLEOTIDE SEQUENCE [LARGE SCALE GENOMIC DNA]</scope>
    <source>
        <strain evidence="1 2">DSM 22380</strain>
    </source>
</reference>
<dbReference type="AlphaFoldDB" id="A0A081KD05"/>
<accession>A0A081KD05</accession>
<evidence type="ECO:0000313" key="2">
    <source>
        <dbReference type="Proteomes" id="UP000027997"/>
    </source>
</evidence>
<name>A0A081KD05_9GAMM</name>
<dbReference type="EMBL" id="JOJP01000001">
    <property type="protein sequence ID" value="KEI72031.1"/>
    <property type="molecule type" value="Genomic_DNA"/>
</dbReference>
<comment type="caution">
    <text evidence="1">The sequence shown here is derived from an EMBL/GenBank/DDBJ whole genome shotgun (WGS) entry which is preliminary data.</text>
</comment>
<gene>
    <name evidence="1" type="ORF">GV64_16040</name>
</gene>